<evidence type="ECO:0000313" key="1">
    <source>
        <dbReference type="EMBL" id="GFY60158.1"/>
    </source>
</evidence>
<keyword evidence="2" id="KW-1185">Reference proteome</keyword>
<dbReference type="Proteomes" id="UP000886998">
    <property type="component" value="Unassembled WGS sequence"/>
</dbReference>
<evidence type="ECO:0000313" key="2">
    <source>
        <dbReference type="Proteomes" id="UP000886998"/>
    </source>
</evidence>
<accession>A0A8X6XTW9</accession>
<proteinExistence type="predicted"/>
<gene>
    <name evidence="1" type="ORF">TNIN_13181</name>
</gene>
<feature type="non-terminal residue" evidence="1">
    <location>
        <position position="1"/>
    </location>
</feature>
<dbReference type="AlphaFoldDB" id="A0A8X6XTW9"/>
<dbReference type="EMBL" id="BMAV01013004">
    <property type="protein sequence ID" value="GFY60158.1"/>
    <property type="molecule type" value="Genomic_DNA"/>
</dbReference>
<sequence>AKDGLDDGANIIGQKLLDLGSRSKIFFIIMPIYSTSKKNALCSLLYCEYT</sequence>
<reference evidence="1" key="1">
    <citation type="submission" date="2020-08" db="EMBL/GenBank/DDBJ databases">
        <title>Multicomponent nature underlies the extraordinary mechanical properties of spider dragline silk.</title>
        <authorList>
            <person name="Kono N."/>
            <person name="Nakamura H."/>
            <person name="Mori M."/>
            <person name="Yoshida Y."/>
            <person name="Ohtoshi R."/>
            <person name="Malay A.D."/>
            <person name="Moran D.A.P."/>
            <person name="Tomita M."/>
            <person name="Numata K."/>
            <person name="Arakawa K."/>
        </authorList>
    </citation>
    <scope>NUCLEOTIDE SEQUENCE</scope>
</reference>
<organism evidence="1 2">
    <name type="scientific">Trichonephila inaurata madagascariensis</name>
    <dbReference type="NCBI Taxonomy" id="2747483"/>
    <lineage>
        <taxon>Eukaryota</taxon>
        <taxon>Metazoa</taxon>
        <taxon>Ecdysozoa</taxon>
        <taxon>Arthropoda</taxon>
        <taxon>Chelicerata</taxon>
        <taxon>Arachnida</taxon>
        <taxon>Araneae</taxon>
        <taxon>Araneomorphae</taxon>
        <taxon>Entelegynae</taxon>
        <taxon>Araneoidea</taxon>
        <taxon>Nephilidae</taxon>
        <taxon>Trichonephila</taxon>
        <taxon>Trichonephila inaurata</taxon>
    </lineage>
</organism>
<protein>
    <submittedName>
        <fullName evidence="1">Uncharacterized protein</fullName>
    </submittedName>
</protein>
<comment type="caution">
    <text evidence="1">The sequence shown here is derived from an EMBL/GenBank/DDBJ whole genome shotgun (WGS) entry which is preliminary data.</text>
</comment>
<name>A0A8X6XTW9_9ARAC</name>